<keyword evidence="3" id="KW-1185">Reference proteome</keyword>
<dbReference type="PANTHER" id="PTHR35746:SF1">
    <property type="entry name" value="PENTATRICOPEPTIDE REPEAT (PPR) SUPERFAMILY PROTEIN"/>
    <property type="match status" value="1"/>
</dbReference>
<evidence type="ECO:0000256" key="1">
    <source>
        <dbReference type="SAM" id="MobiDB-lite"/>
    </source>
</evidence>
<feature type="region of interest" description="Disordered" evidence="1">
    <location>
        <begin position="506"/>
        <end position="525"/>
    </location>
</feature>
<feature type="compositionally biased region" description="Basic and acidic residues" evidence="1">
    <location>
        <begin position="959"/>
        <end position="969"/>
    </location>
</feature>
<sequence>MDTQQDQGRTHIPGHEGHVCSKCGWSYPNPHPSAKQRRSHRKICGSISGSYDNIVFDDDNKKSGLLVSAPNNLNADKTEKGIDGVGEGLVRIRSEDGVFSGPLADSSESGLSPGIKEPLKQDSLDSRTTVEKIGIKAHEVSRSPINSDFVNDGSQLIVKSSDGCQVGNALDSEGQLSASIVNPSRSLIADLRTEESTFVRSNVSFDLSSNSHPSKAEALSDAFPENKIYTGENAIDRSLVSVAKETNLIAKDVIKSDVGVVENVDSSDNIVDETCEGVSSIKGSGTICLDHQVADEAVNLVEKKSAEFLYLRAQDDIPLELNSAKITNASTNGFQVESAHVKQLSSSSDVNILQEKGEVNGNVDTPPTRDDSPEVAHPQSEYEGVKDSEGVVSQDSLSLHSYESLKREDAPNSVTKENTSVFNPIKLTEKIVILSPEVHVVSSTSSVKEPINFDNIETKAEENTEVSPVKLKVESFDRLKEIGGTKATETETNESHVIPFSEEQRIVDSSKDSQQISLPEASSVASSIENPRDASFASAISETIGVTSIYNASHHEKNRTEINDIVVDGNNVRANVENDIGTKTKDLQPSDLLQLESKQSMDLVKSDDVGEIGKIEKCDITETPVISEAVIDGATKKAKALDRTNGGPILAALENIKEDEINSNVKAHEEYNRSVDLFANSYHAQDAELSVKAAENVAREYASPLNTEPSAQHVTAVEDNREGGPGGEVSGIIAVPVQGRKDENSSHVKVHEEYSRSIDPSGGSHHAQDAELLVKPVENLAAKYTSLSLNSEPSTQHDSAAEDNKDGKQGGKVSGITDVPVKDRSVNNLVKHSSSGFDASIDSSSLRDSSEGNQGSVSVISLQSNAPAVINAKTLQSTGSLASTEAGKSNVNKPKESFHEQQTGKSEMSKTPSFITLVEPGHMFNPKAAASEVEKGSNPRQLDSTSQTGSTLTQVINESPERKKNEETIAKVTNRGTRKVRTPLKRLLDEAADSDKANSLTFGGHSSNQENGKFPEHSSSGVKTVNSILGPESPAAQTTKREAAKEWNSPARYPAGTKEEKGKSNSRSFWIQLVCCSSVDRWPPRR</sequence>
<feature type="region of interest" description="Disordered" evidence="1">
    <location>
        <begin position="929"/>
        <end position="1066"/>
    </location>
</feature>
<feature type="compositionally biased region" description="Basic and acidic residues" evidence="1">
    <location>
        <begin position="799"/>
        <end position="809"/>
    </location>
</feature>
<feature type="region of interest" description="Disordered" evidence="1">
    <location>
        <begin position="101"/>
        <end position="120"/>
    </location>
</feature>
<feature type="region of interest" description="Disordered" evidence="1">
    <location>
        <begin position="739"/>
        <end position="767"/>
    </location>
</feature>
<feature type="compositionally biased region" description="Polar residues" evidence="1">
    <location>
        <begin position="788"/>
        <end position="798"/>
    </location>
</feature>
<evidence type="ECO:0000313" key="3">
    <source>
        <dbReference type="Proteomes" id="UP001497480"/>
    </source>
</evidence>
<dbReference type="AlphaFoldDB" id="A0AAV1XV70"/>
<feature type="compositionally biased region" description="Polar residues" evidence="1">
    <location>
        <begin position="879"/>
        <end position="892"/>
    </location>
</feature>
<gene>
    <name evidence="2" type="ORF">LLUT_LOCUS25987</name>
</gene>
<feature type="region of interest" description="Disordered" evidence="1">
    <location>
        <begin position="879"/>
        <end position="910"/>
    </location>
</feature>
<feature type="region of interest" description="Disordered" evidence="1">
    <location>
        <begin position="788"/>
        <end position="854"/>
    </location>
</feature>
<feature type="region of interest" description="Disordered" evidence="1">
    <location>
        <begin position="356"/>
        <end position="411"/>
    </location>
</feature>
<feature type="compositionally biased region" description="Polar residues" evidence="1">
    <location>
        <begin position="391"/>
        <end position="401"/>
    </location>
</feature>
<dbReference type="PANTHER" id="PTHR35746">
    <property type="entry name" value="PENTATRICOPEPTIDE REPEAT (PPR) SUPERFAMILY PROTEIN"/>
    <property type="match status" value="1"/>
</dbReference>
<accession>A0AAV1XV70</accession>
<feature type="compositionally biased region" description="Polar residues" evidence="1">
    <location>
        <begin position="900"/>
        <end position="910"/>
    </location>
</feature>
<dbReference type="EMBL" id="CAXHTB010000018">
    <property type="protein sequence ID" value="CAL0324927.1"/>
    <property type="molecule type" value="Genomic_DNA"/>
</dbReference>
<proteinExistence type="predicted"/>
<organism evidence="2 3">
    <name type="scientific">Lupinus luteus</name>
    <name type="common">European yellow lupine</name>
    <dbReference type="NCBI Taxonomy" id="3873"/>
    <lineage>
        <taxon>Eukaryota</taxon>
        <taxon>Viridiplantae</taxon>
        <taxon>Streptophyta</taxon>
        <taxon>Embryophyta</taxon>
        <taxon>Tracheophyta</taxon>
        <taxon>Spermatophyta</taxon>
        <taxon>Magnoliopsida</taxon>
        <taxon>eudicotyledons</taxon>
        <taxon>Gunneridae</taxon>
        <taxon>Pentapetalae</taxon>
        <taxon>rosids</taxon>
        <taxon>fabids</taxon>
        <taxon>Fabales</taxon>
        <taxon>Fabaceae</taxon>
        <taxon>Papilionoideae</taxon>
        <taxon>50 kb inversion clade</taxon>
        <taxon>genistoids sensu lato</taxon>
        <taxon>core genistoids</taxon>
        <taxon>Genisteae</taxon>
        <taxon>Lupinus</taxon>
    </lineage>
</organism>
<feature type="compositionally biased region" description="Basic and acidic residues" evidence="1">
    <location>
        <begin position="986"/>
        <end position="996"/>
    </location>
</feature>
<feature type="compositionally biased region" description="Basic and acidic residues" evidence="1">
    <location>
        <begin position="739"/>
        <end position="756"/>
    </location>
</feature>
<protein>
    <submittedName>
        <fullName evidence="2">Uncharacterized protein</fullName>
    </submittedName>
</protein>
<comment type="caution">
    <text evidence="2">The sequence shown here is derived from an EMBL/GenBank/DDBJ whole genome shotgun (WGS) entry which is preliminary data.</text>
</comment>
<reference evidence="2 3" key="1">
    <citation type="submission" date="2024-03" db="EMBL/GenBank/DDBJ databases">
        <authorList>
            <person name="Martinez-Hernandez J."/>
        </authorList>
    </citation>
    <scope>NUCLEOTIDE SEQUENCE [LARGE SCALE GENOMIC DNA]</scope>
</reference>
<name>A0AAV1XV70_LUPLU</name>
<evidence type="ECO:0000313" key="2">
    <source>
        <dbReference type="EMBL" id="CAL0324927.1"/>
    </source>
</evidence>
<feature type="compositionally biased region" description="Low complexity" evidence="1">
    <location>
        <begin position="833"/>
        <end position="847"/>
    </location>
</feature>
<feature type="compositionally biased region" description="Polar residues" evidence="1">
    <location>
        <begin position="997"/>
        <end position="1027"/>
    </location>
</feature>
<dbReference type="Proteomes" id="UP001497480">
    <property type="component" value="Unassembled WGS sequence"/>
</dbReference>
<feature type="compositionally biased region" description="Polar residues" evidence="1">
    <location>
        <begin position="938"/>
        <end position="957"/>
    </location>
</feature>